<dbReference type="InterPro" id="IPR027417">
    <property type="entry name" value="P-loop_NTPase"/>
</dbReference>
<reference evidence="2" key="1">
    <citation type="submission" date="2015-10" db="EMBL/GenBank/DDBJ databases">
        <title>Description of Candidatus Tenderia electrophaga gen. nov, sp. nov., an Uncultivated Electroautotroph from a Biocathode Enrichment.</title>
        <authorList>
            <person name="Eddie B.J."/>
            <person name="Malanoski A.P."/>
            <person name="Wang Z."/>
            <person name="Hall R.J."/>
            <person name="Oh S.D."/>
            <person name="Heiner C."/>
            <person name="Lin B."/>
            <person name="Strycharz-Glaven S.M."/>
        </authorList>
    </citation>
    <scope>NUCLEOTIDE SEQUENCE [LARGE SCALE GENOMIC DNA]</scope>
    <source>
        <strain evidence="2">NRL1</strain>
    </source>
</reference>
<dbReference type="Gene3D" id="3.40.50.300">
    <property type="entry name" value="P-loop containing nucleotide triphosphate hydrolases"/>
    <property type="match status" value="1"/>
</dbReference>
<dbReference type="Gene3D" id="1.10.8.730">
    <property type="match status" value="1"/>
</dbReference>
<evidence type="ECO:0000259" key="1">
    <source>
        <dbReference type="Pfam" id="PF19044"/>
    </source>
</evidence>
<sequence length="844" mass="94790">MLSALTKPLRAFFAESPPGEGLQRKALPPTQAEWNALLQRHGLSQLLPYESWDEETGLYYNEDSVSCLLEVTPSVGMDDETLRVLSGIYSGLPSNTTVQYTLYASPDILPLMKRWANLRQKDDAIGDDEAHIRSHHRNENIYRATLRRRVDYLLGGTWDSLFSDQAMLVRDFRIVLSLSRPLDENGIAEQMVQLRESVTGTLRSAGLGSRSMEAAAFINFMDTLLNPRPVRRDTLSYQEDKLLREQMVDSDTVMLAGREGLALQHGETLLDLRLYSAREYPDTWAGWGMDKLIGDVMSNTLRIPCPFLMTFIVHVPDQVAASGEAKYKSARATQMADSPIGKFVPVWKDRKADWDFVSSQIQAGHSLVRGGFQVVLFAPHGSGNRAEHQLKALYKSAGWTLSRDSFVSVHAFLSALPMTAGPGFVKELESFSRLRTFLTWSCANLAPATAEWWGTGTPLLMLQGRRGQIMHLDPWDNKQGNYNMAMAAASGSGKSFLTQEIIMSILGTGGRVWTIDRGESYKNICQLLEGRYLRFDHDTRINLNPFTRITDEGFTDDLPMLKALVAHMASPASALGAMESAWIEQALKEVWTAHKQHTTVTHIFDALKSDSDKRKADLADCLFPYTKHGVYARFFEGENNLDLDKPFVALELKDLDAMPDLQSLVLLLLMMRITEDMYLGERTQRKLCVIDEAWKLMGSGNAGSFIEEGYRTARKYEGAFLTVTQGVNDYYKSGTAQAAFENSDWVFLLRQKKESLIQLQKSGRFAMEESEMKLLRSVHTIHGKYSEVATYSPDGMAIGRLIVDPFTEKLYSTKGTEFDAIQKMVRQGMTLAQAVEQLAKGVER</sequence>
<dbReference type="NCBIfam" id="TIGR02746">
    <property type="entry name" value="TraC-F-type"/>
    <property type="match status" value="1"/>
</dbReference>
<dbReference type="AlphaFoldDB" id="A0A0S2TEY7"/>
<dbReference type="Pfam" id="PF19044">
    <property type="entry name" value="P-loop_TraG"/>
    <property type="match status" value="1"/>
</dbReference>
<dbReference type="SUPFAM" id="SSF52540">
    <property type="entry name" value="P-loop containing nucleoside triphosphate hydrolases"/>
    <property type="match status" value="1"/>
</dbReference>
<dbReference type="PANTHER" id="PTHR38467:SF1">
    <property type="entry name" value="CONJUGATIVE TRANSFER: ASSEMBLY"/>
    <property type="match status" value="1"/>
</dbReference>
<evidence type="ECO:0000313" key="3">
    <source>
        <dbReference type="Proteomes" id="UP000055136"/>
    </source>
</evidence>
<protein>
    <recommendedName>
        <fullName evidence="1">TraG P-loop domain-containing protein</fullName>
    </recommendedName>
</protein>
<dbReference type="PANTHER" id="PTHR38467">
    <property type="match status" value="1"/>
</dbReference>
<organism evidence="2 3">
    <name type="scientific">Candidatus Tenderia electrophaga</name>
    <dbReference type="NCBI Taxonomy" id="1748243"/>
    <lineage>
        <taxon>Bacteria</taxon>
        <taxon>Pseudomonadati</taxon>
        <taxon>Pseudomonadota</taxon>
        <taxon>Gammaproteobacteria</taxon>
        <taxon>Candidatus Tenderiales</taxon>
        <taxon>Candidatus Tenderiaceae</taxon>
        <taxon>Candidatus Tenderia</taxon>
    </lineage>
</organism>
<evidence type="ECO:0000313" key="2">
    <source>
        <dbReference type="EMBL" id="ALP53704.1"/>
    </source>
</evidence>
<dbReference type="InterPro" id="IPR043964">
    <property type="entry name" value="P-loop_TraG"/>
</dbReference>
<dbReference type="Pfam" id="PF11130">
    <property type="entry name" value="TraC_F_IV"/>
    <property type="match status" value="1"/>
</dbReference>
<dbReference type="InterPro" id="IPR053155">
    <property type="entry name" value="F-pilin_assembly_TraC"/>
</dbReference>
<proteinExistence type="predicted"/>
<gene>
    <name evidence="2" type="ORF">Tel_11465</name>
</gene>
<dbReference type="KEGG" id="tee:Tel_11465"/>
<dbReference type="STRING" id="1748243.Tel_11465"/>
<keyword evidence="3" id="KW-1185">Reference proteome</keyword>
<feature type="domain" description="TraG P-loop" evidence="1">
    <location>
        <begin position="480"/>
        <end position="840"/>
    </location>
</feature>
<dbReference type="Proteomes" id="UP000055136">
    <property type="component" value="Chromosome"/>
</dbReference>
<dbReference type="InterPro" id="IPR025955">
    <property type="entry name" value="TraC/Conjuga_ATPase"/>
</dbReference>
<dbReference type="EMBL" id="CP013099">
    <property type="protein sequence ID" value="ALP53704.1"/>
    <property type="molecule type" value="Genomic_DNA"/>
</dbReference>
<dbReference type="InterPro" id="IPR014117">
    <property type="entry name" value="TraC-F-type"/>
</dbReference>
<accession>A0A0S2TEY7</accession>
<name>A0A0S2TEY7_9GAMM</name>